<sequence>MSAVNLAEIVSKQRDGGMPEPVIKDVLAELSLTIVLFDADSAFAIGLLIALTKSLGLSLGDRACLSLGITRHLPVLTTDRVWERLSLPVEIRAIRP</sequence>
<gene>
    <name evidence="1" type="ORF">C7B46_18285</name>
</gene>
<organism evidence="1 2">
    <name type="scientific">Sulfobacillus benefaciens</name>
    <dbReference type="NCBI Taxonomy" id="453960"/>
    <lineage>
        <taxon>Bacteria</taxon>
        <taxon>Bacillati</taxon>
        <taxon>Bacillota</taxon>
        <taxon>Clostridia</taxon>
        <taxon>Eubacteriales</taxon>
        <taxon>Clostridiales Family XVII. Incertae Sedis</taxon>
        <taxon>Sulfobacillus</taxon>
    </lineage>
</organism>
<evidence type="ECO:0000313" key="1">
    <source>
        <dbReference type="EMBL" id="PSR30156.1"/>
    </source>
</evidence>
<reference evidence="1 2" key="1">
    <citation type="journal article" date="2014" name="BMC Genomics">
        <title>Comparison of environmental and isolate Sulfobacillus genomes reveals diverse carbon, sulfur, nitrogen, and hydrogen metabolisms.</title>
        <authorList>
            <person name="Justice N.B."/>
            <person name="Norman A."/>
            <person name="Brown C.T."/>
            <person name="Singh A."/>
            <person name="Thomas B.C."/>
            <person name="Banfield J.F."/>
        </authorList>
    </citation>
    <scope>NUCLEOTIDE SEQUENCE [LARGE SCALE GENOMIC DNA]</scope>
    <source>
        <strain evidence="1">AMDSBA4</strain>
    </source>
</reference>
<dbReference type="AlphaFoldDB" id="A0A2T2X6S5"/>
<dbReference type="SUPFAM" id="SSF88723">
    <property type="entry name" value="PIN domain-like"/>
    <property type="match status" value="1"/>
</dbReference>
<dbReference type="Proteomes" id="UP000242972">
    <property type="component" value="Unassembled WGS sequence"/>
</dbReference>
<dbReference type="CDD" id="cd18682">
    <property type="entry name" value="PIN_VapC-like"/>
    <property type="match status" value="1"/>
</dbReference>
<dbReference type="Gene3D" id="3.40.50.1010">
    <property type="entry name" value="5'-nuclease"/>
    <property type="match status" value="1"/>
</dbReference>
<name>A0A2T2X6S5_9FIRM</name>
<comment type="caution">
    <text evidence="1">The sequence shown here is derived from an EMBL/GenBank/DDBJ whole genome shotgun (WGS) entry which is preliminary data.</text>
</comment>
<protein>
    <submittedName>
        <fullName evidence="1">VapC toxin family PIN domain ribonuclease</fullName>
    </submittedName>
</protein>
<dbReference type="InterPro" id="IPR029060">
    <property type="entry name" value="PIN-like_dom_sf"/>
</dbReference>
<accession>A0A2T2X6S5</accession>
<evidence type="ECO:0000313" key="2">
    <source>
        <dbReference type="Proteomes" id="UP000242972"/>
    </source>
</evidence>
<dbReference type="EMBL" id="PXYW01000085">
    <property type="protein sequence ID" value="PSR30156.1"/>
    <property type="molecule type" value="Genomic_DNA"/>
</dbReference>
<proteinExistence type="predicted"/>